<dbReference type="AlphaFoldDB" id="Q1GZP5"/>
<dbReference type="PANTHER" id="PTHR32309">
    <property type="entry name" value="TYROSINE-PROTEIN KINASE"/>
    <property type="match status" value="1"/>
</dbReference>
<gene>
    <name evidence="10" type="ordered locus">Mfla_2025</name>
</gene>
<evidence type="ECO:0000256" key="5">
    <source>
        <dbReference type="ARBA" id="ARBA00023136"/>
    </source>
</evidence>
<dbReference type="GO" id="GO:0004713">
    <property type="term" value="F:protein tyrosine kinase activity"/>
    <property type="evidence" value="ECO:0007669"/>
    <property type="project" value="TreeGrafter"/>
</dbReference>
<dbReference type="NCBIfam" id="TIGR03017">
    <property type="entry name" value="EpsF"/>
    <property type="match status" value="1"/>
</dbReference>
<dbReference type="KEGG" id="mfa:Mfla_2025"/>
<organism evidence="10 11">
    <name type="scientific">Methylobacillus flagellatus (strain ATCC 51484 / DSM 6875 / VKM B-1610 / KT)</name>
    <dbReference type="NCBI Taxonomy" id="265072"/>
    <lineage>
        <taxon>Bacteria</taxon>
        <taxon>Pseudomonadati</taxon>
        <taxon>Pseudomonadota</taxon>
        <taxon>Betaproteobacteria</taxon>
        <taxon>Nitrosomonadales</taxon>
        <taxon>Methylophilaceae</taxon>
        <taxon>Methylobacillus</taxon>
    </lineage>
</organism>
<evidence type="ECO:0000313" key="10">
    <source>
        <dbReference type="EMBL" id="ABE50292.1"/>
    </source>
</evidence>
<protein>
    <submittedName>
        <fullName evidence="10">Lipopolysaccharide biosynthesis</fullName>
    </submittedName>
</protein>
<evidence type="ECO:0000259" key="8">
    <source>
        <dbReference type="Pfam" id="PF02706"/>
    </source>
</evidence>
<dbReference type="eggNOG" id="COG3206">
    <property type="taxonomic scope" value="Bacteria"/>
</dbReference>
<comment type="subcellular location">
    <subcellularLocation>
        <location evidence="1">Cell membrane</location>
        <topology evidence="1">Multi-pass membrane protein</topology>
    </subcellularLocation>
</comment>
<feature type="transmembrane region" description="Helical" evidence="7">
    <location>
        <begin position="398"/>
        <end position="419"/>
    </location>
</feature>
<dbReference type="STRING" id="265072.Mfla_2025"/>
<dbReference type="InterPro" id="IPR003856">
    <property type="entry name" value="LPS_length_determ_N"/>
</dbReference>
<reference evidence="10 11" key="1">
    <citation type="submission" date="2006-03" db="EMBL/GenBank/DDBJ databases">
        <title>Complete sequence of Methylobacillus flagellatus KT.</title>
        <authorList>
            <consortium name="US DOE Joint Genome Institute"/>
            <person name="Copeland A."/>
            <person name="Lucas S."/>
            <person name="Lapidus A."/>
            <person name="Barry K."/>
            <person name="Detter J.C."/>
            <person name="Glavina del Rio T."/>
            <person name="Hammon N."/>
            <person name="Israni S."/>
            <person name="Dalin E."/>
            <person name="Tice H."/>
            <person name="Pitluck S."/>
            <person name="Brettin T."/>
            <person name="Bruce D."/>
            <person name="Han C."/>
            <person name="Tapia R."/>
            <person name="Saunders E."/>
            <person name="Gilna P."/>
            <person name="Schmutz J."/>
            <person name="Larimer F."/>
            <person name="Land M."/>
            <person name="Kyrpides N."/>
            <person name="Anderson I."/>
            <person name="Richardson P."/>
        </authorList>
    </citation>
    <scope>NUCLEOTIDE SEQUENCE [LARGE SCALE GENOMIC DNA]</scope>
    <source>
        <strain evidence="11">KT / ATCC 51484 / DSM 6875</strain>
    </source>
</reference>
<dbReference type="HOGENOM" id="CLU_009912_5_3_4"/>
<evidence type="ECO:0000256" key="4">
    <source>
        <dbReference type="ARBA" id="ARBA00022989"/>
    </source>
</evidence>
<keyword evidence="11" id="KW-1185">Reference proteome</keyword>
<accession>Q1GZP5</accession>
<keyword evidence="6" id="KW-0175">Coiled coil</keyword>
<dbReference type="Pfam" id="PF13807">
    <property type="entry name" value="GNVR"/>
    <property type="match status" value="1"/>
</dbReference>
<dbReference type="InterPro" id="IPR050445">
    <property type="entry name" value="Bact_polysacc_biosynth/exp"/>
</dbReference>
<feature type="transmembrane region" description="Helical" evidence="7">
    <location>
        <begin position="12"/>
        <end position="35"/>
    </location>
</feature>
<dbReference type="InterPro" id="IPR017468">
    <property type="entry name" value="Chain_len_reg_EpsF"/>
</dbReference>
<feature type="domain" description="Tyrosine-protein kinase G-rich" evidence="9">
    <location>
        <begin position="343"/>
        <end position="417"/>
    </location>
</feature>
<keyword evidence="5 7" id="KW-0472">Membrane</keyword>
<dbReference type="PANTHER" id="PTHR32309:SF13">
    <property type="entry name" value="FERRIC ENTEROBACTIN TRANSPORT PROTEIN FEPE"/>
    <property type="match status" value="1"/>
</dbReference>
<feature type="domain" description="Polysaccharide chain length determinant N-terminal" evidence="8">
    <location>
        <begin position="2"/>
        <end position="89"/>
    </location>
</feature>
<evidence type="ECO:0000313" key="11">
    <source>
        <dbReference type="Proteomes" id="UP000002440"/>
    </source>
</evidence>
<dbReference type="Pfam" id="PF02706">
    <property type="entry name" value="Wzz"/>
    <property type="match status" value="1"/>
</dbReference>
<keyword evidence="2" id="KW-1003">Cell membrane</keyword>
<dbReference type="EMBL" id="CP000284">
    <property type="protein sequence ID" value="ABE50292.1"/>
    <property type="molecule type" value="Genomic_DNA"/>
</dbReference>
<keyword evidence="4 7" id="KW-1133">Transmembrane helix</keyword>
<evidence type="ECO:0000256" key="1">
    <source>
        <dbReference type="ARBA" id="ARBA00004651"/>
    </source>
</evidence>
<feature type="coiled-coil region" evidence="6">
    <location>
        <begin position="180"/>
        <end position="310"/>
    </location>
</feature>
<evidence type="ECO:0000256" key="7">
    <source>
        <dbReference type="SAM" id="Phobius"/>
    </source>
</evidence>
<keyword evidence="3 7" id="KW-0812">Transmembrane</keyword>
<dbReference type="GO" id="GO:0005886">
    <property type="term" value="C:plasma membrane"/>
    <property type="evidence" value="ECO:0007669"/>
    <property type="project" value="UniProtKB-SubCell"/>
</dbReference>
<evidence type="ECO:0000256" key="6">
    <source>
        <dbReference type="SAM" id="Coils"/>
    </source>
</evidence>
<sequence>MSFIRFISIIKARYKIIIFTLFITVLTTAIVTILLPKNYKATASVLVNYKGADPVTGVMLPAQLMPGYMATQVDIISSKNVAKKVIDKLGLADVPAVKEDFYQATSGKGEIKEWLADLLLKKLQVKPSRESSIIDISFFGVNPQFAATIANEFAESYMQTSIQLKVEPSQKAALYFVEQLKELREDLAQAQSKLSEYQQEKGIVSVDERLDVERARLNELSSQLVIAQAQVMEARSREKNSSGKEAYESPDVAANPIIQNLKTEIARAESRFADVSQKFERNHPFYLGAKAEIENLKSELDRQIKSVSSNVASNSRILQQREAEIRLALNNQKEKVLQLNRDRDILSVLTREVENAQKAYDMAMQRYTQTNIEGQSNQSDISLLNPAVAPLTPTSPNLLLNIILSILLGMFLGIGFGVLAEFVDRRVRTADDLIEVLQAPLLGTISKEKRKLRFFKNTSNLITLGKAEL</sequence>
<name>Q1GZP5_METFK</name>
<evidence type="ECO:0000259" key="9">
    <source>
        <dbReference type="Pfam" id="PF13807"/>
    </source>
</evidence>
<evidence type="ECO:0000256" key="3">
    <source>
        <dbReference type="ARBA" id="ARBA00022692"/>
    </source>
</evidence>
<dbReference type="RefSeq" id="WP_011480246.1">
    <property type="nucleotide sequence ID" value="NC_007947.1"/>
</dbReference>
<dbReference type="OrthoDB" id="8559110at2"/>
<proteinExistence type="predicted"/>
<dbReference type="InterPro" id="IPR032807">
    <property type="entry name" value="GNVR"/>
</dbReference>
<dbReference type="Proteomes" id="UP000002440">
    <property type="component" value="Chromosome"/>
</dbReference>
<evidence type="ECO:0000256" key="2">
    <source>
        <dbReference type="ARBA" id="ARBA00022475"/>
    </source>
</evidence>